<dbReference type="Pfam" id="PF03171">
    <property type="entry name" value="2OG-FeII_Oxy"/>
    <property type="match status" value="1"/>
</dbReference>
<dbReference type="SUPFAM" id="SSF51197">
    <property type="entry name" value="Clavaminate synthase-like"/>
    <property type="match status" value="1"/>
</dbReference>
<gene>
    <name evidence="4" type="ORF">O9K51_10054</name>
</gene>
<dbReference type="EMBL" id="JAQHRD010000012">
    <property type="protein sequence ID" value="KAJ6437496.1"/>
    <property type="molecule type" value="Genomic_DNA"/>
</dbReference>
<reference evidence="4" key="1">
    <citation type="submission" date="2023-01" db="EMBL/GenBank/DDBJ databases">
        <title>The growth and conidiation of Purpureocillium lavendulum are regulated by nitrogen source and histone H3K14 acetylation.</title>
        <authorList>
            <person name="Tang P."/>
            <person name="Han J."/>
            <person name="Zhang C."/>
            <person name="Tang P."/>
            <person name="Qi F."/>
            <person name="Zhang K."/>
            <person name="Liang L."/>
        </authorList>
    </citation>
    <scope>NUCLEOTIDE SEQUENCE</scope>
    <source>
        <strain evidence="4">YMF1.00683</strain>
    </source>
</reference>
<name>A0AB34FFR1_9HYPO</name>
<dbReference type="GO" id="GO:0016491">
    <property type="term" value="F:oxidoreductase activity"/>
    <property type="evidence" value="ECO:0007669"/>
    <property type="project" value="UniProtKB-KW"/>
</dbReference>
<dbReference type="Pfam" id="PF14226">
    <property type="entry name" value="DIOX_N"/>
    <property type="match status" value="1"/>
</dbReference>
<dbReference type="InterPro" id="IPR026992">
    <property type="entry name" value="DIOX_N"/>
</dbReference>
<evidence type="ECO:0000313" key="4">
    <source>
        <dbReference type="EMBL" id="KAJ6437496.1"/>
    </source>
</evidence>
<protein>
    <submittedName>
        <fullName evidence="4">Gibberellin 20-oxidase</fullName>
    </submittedName>
</protein>
<dbReference type="InterPro" id="IPR027443">
    <property type="entry name" value="IPNS-like_sf"/>
</dbReference>
<dbReference type="PROSITE" id="PS51471">
    <property type="entry name" value="FE2OG_OXY"/>
    <property type="match status" value="1"/>
</dbReference>
<dbReference type="Gene3D" id="2.60.120.330">
    <property type="entry name" value="B-lactam Antibiotic, Isopenicillin N Synthase, Chain"/>
    <property type="match status" value="1"/>
</dbReference>
<keyword evidence="5" id="KW-1185">Reference proteome</keyword>
<keyword evidence="2" id="KW-0408">Iron</keyword>
<accession>A0AB34FFR1</accession>
<dbReference type="InterPro" id="IPR050231">
    <property type="entry name" value="Iron_ascorbate_oxido_reductase"/>
</dbReference>
<evidence type="ECO:0000256" key="2">
    <source>
        <dbReference type="RuleBase" id="RU003682"/>
    </source>
</evidence>
<keyword evidence="2" id="KW-0479">Metal-binding</keyword>
<organism evidence="4 5">
    <name type="scientific">Purpureocillium lavendulum</name>
    <dbReference type="NCBI Taxonomy" id="1247861"/>
    <lineage>
        <taxon>Eukaryota</taxon>
        <taxon>Fungi</taxon>
        <taxon>Dikarya</taxon>
        <taxon>Ascomycota</taxon>
        <taxon>Pezizomycotina</taxon>
        <taxon>Sordariomycetes</taxon>
        <taxon>Hypocreomycetidae</taxon>
        <taxon>Hypocreales</taxon>
        <taxon>Ophiocordycipitaceae</taxon>
        <taxon>Purpureocillium</taxon>
    </lineage>
</organism>
<evidence type="ECO:0000256" key="1">
    <source>
        <dbReference type="ARBA" id="ARBA00008056"/>
    </source>
</evidence>
<keyword evidence="2" id="KW-0560">Oxidoreductase</keyword>
<evidence type="ECO:0000259" key="3">
    <source>
        <dbReference type="PROSITE" id="PS51471"/>
    </source>
</evidence>
<dbReference type="InterPro" id="IPR005123">
    <property type="entry name" value="Oxoglu/Fe-dep_dioxygenase_dom"/>
</dbReference>
<comment type="similarity">
    <text evidence="1 2">Belongs to the iron/ascorbate-dependent oxidoreductase family.</text>
</comment>
<proteinExistence type="inferred from homology"/>
<dbReference type="Proteomes" id="UP001163105">
    <property type="component" value="Unassembled WGS sequence"/>
</dbReference>
<evidence type="ECO:0000313" key="5">
    <source>
        <dbReference type="Proteomes" id="UP001163105"/>
    </source>
</evidence>
<dbReference type="PANTHER" id="PTHR47990">
    <property type="entry name" value="2-OXOGLUTARATE (2OG) AND FE(II)-DEPENDENT OXYGENASE SUPERFAMILY PROTEIN-RELATED"/>
    <property type="match status" value="1"/>
</dbReference>
<sequence length="337" mass="37988">MTASVTVPVLDFSLFRSKSVGDQKAFASDLVKSFQDHGFVKLINHGLPESTARACMESCKDFFGLSTEVKNEIANVKGPHPQRGFSVAGDEQTSKLRKVNLQGRSSYDGLTDLREHFDAGPRHDKEYPNKWPTEEQLPGFRRLIEDCYYQFQDTCIGIMTAMEVGLDLPAQSLVKRCKPAASELRLNHYPSVDLRELAEGKVKRTWPHTDFGIITLLFQDDIGGLELEDRRRPGTFVPVTSGDYNGQTVMVVNISDTFQRWTNDHITAGLHQVSVPPSMKGRNEGVCPERYSSIFFFKADRQTSVGPLPEFVGDETPALYDEITALQFQQRRTKLLY</sequence>
<feature type="domain" description="Fe2OG dioxygenase" evidence="3">
    <location>
        <begin position="179"/>
        <end position="299"/>
    </location>
</feature>
<comment type="caution">
    <text evidence="4">The sequence shown here is derived from an EMBL/GenBank/DDBJ whole genome shotgun (WGS) entry which is preliminary data.</text>
</comment>
<dbReference type="GO" id="GO:0046872">
    <property type="term" value="F:metal ion binding"/>
    <property type="evidence" value="ECO:0007669"/>
    <property type="project" value="UniProtKB-KW"/>
</dbReference>
<dbReference type="AlphaFoldDB" id="A0AB34FFR1"/>
<dbReference type="InterPro" id="IPR044861">
    <property type="entry name" value="IPNS-like_FE2OG_OXY"/>
</dbReference>
<dbReference type="GO" id="GO:0044283">
    <property type="term" value="P:small molecule biosynthetic process"/>
    <property type="evidence" value="ECO:0007669"/>
    <property type="project" value="UniProtKB-ARBA"/>
</dbReference>